<dbReference type="OrthoDB" id="2086138at2"/>
<dbReference type="RefSeq" id="WP_147157412.1">
    <property type="nucleotide sequence ID" value="NZ_BKAJ01000323.1"/>
</dbReference>
<dbReference type="EMBL" id="BKAJ01000323">
    <property type="protein sequence ID" value="GEP62152.1"/>
    <property type="molecule type" value="Genomic_DNA"/>
</dbReference>
<comment type="caution">
    <text evidence="3">The sequence shown here is derived from an EMBL/GenBank/DDBJ whole genome shotgun (WGS) entry which is preliminary data.</text>
</comment>
<evidence type="ECO:0000259" key="2">
    <source>
        <dbReference type="Pfam" id="PF18932"/>
    </source>
</evidence>
<dbReference type="Pfam" id="PF18932">
    <property type="entry name" value="DUF5681"/>
    <property type="match status" value="1"/>
</dbReference>
<evidence type="ECO:0000256" key="1">
    <source>
        <dbReference type="SAM" id="MobiDB-lite"/>
    </source>
</evidence>
<evidence type="ECO:0000313" key="4">
    <source>
        <dbReference type="Proteomes" id="UP000321058"/>
    </source>
</evidence>
<protein>
    <recommendedName>
        <fullName evidence="2">DUF5681 domain-containing protein</fullName>
    </recommendedName>
</protein>
<organism evidence="3 4">
    <name type="scientific">Reyranella soli</name>
    <dbReference type="NCBI Taxonomy" id="1230389"/>
    <lineage>
        <taxon>Bacteria</taxon>
        <taxon>Pseudomonadati</taxon>
        <taxon>Pseudomonadota</taxon>
        <taxon>Alphaproteobacteria</taxon>
        <taxon>Hyphomicrobiales</taxon>
        <taxon>Reyranellaceae</taxon>
        <taxon>Reyranella</taxon>
    </lineage>
</organism>
<name>A0A512NTF9_9HYPH</name>
<feature type="region of interest" description="Disordered" evidence="1">
    <location>
        <begin position="1"/>
        <end position="41"/>
    </location>
</feature>
<accession>A0A512NTF9</accession>
<proteinExistence type="predicted"/>
<reference evidence="3 4" key="1">
    <citation type="submission" date="2019-07" db="EMBL/GenBank/DDBJ databases">
        <title>Whole genome shotgun sequence of Reyranella soli NBRC 108950.</title>
        <authorList>
            <person name="Hosoyama A."/>
            <person name="Uohara A."/>
            <person name="Ohji S."/>
            <person name="Ichikawa N."/>
        </authorList>
    </citation>
    <scope>NUCLEOTIDE SEQUENCE [LARGE SCALE GENOMIC DNA]</scope>
    <source>
        <strain evidence="3 4">NBRC 108950</strain>
    </source>
</reference>
<dbReference type="AlphaFoldDB" id="A0A512NTF9"/>
<feature type="compositionally biased region" description="Basic and acidic residues" evidence="1">
    <location>
        <begin position="1"/>
        <end position="18"/>
    </location>
</feature>
<dbReference type="InterPro" id="IPR043736">
    <property type="entry name" value="DUF5681"/>
</dbReference>
<gene>
    <name evidence="3" type="ORF">RSO01_93180</name>
</gene>
<dbReference type="Proteomes" id="UP000321058">
    <property type="component" value="Unassembled WGS sequence"/>
</dbReference>
<feature type="domain" description="DUF5681" evidence="2">
    <location>
        <begin position="16"/>
        <end position="95"/>
    </location>
</feature>
<sequence>MKKTRDKGGYGKPPEKNRFQKGKSGNPKGRPKRTQENKSLQQMLRDLALREFVGQFNGKQTKVTFIEAVFLKQFSEAMKGNTAAAKFLVSLFEKHVPLNRSLAELMKDTPVFALTAKDKALFKKSELLRGVTFEEDSQDQQ</sequence>
<evidence type="ECO:0000313" key="3">
    <source>
        <dbReference type="EMBL" id="GEP62152.1"/>
    </source>
</evidence>
<keyword evidence="4" id="KW-1185">Reference proteome</keyword>